<reference evidence="3 5" key="1">
    <citation type="submission" date="2015-08" db="EMBL/GenBank/DDBJ databases">
        <title>Thermococcus thioreducens DSM 14981 genome sequencing.</title>
        <authorList>
            <person name="Hong S.-J."/>
            <person name="Kim M.-C."/>
            <person name="Shin J.-H."/>
        </authorList>
    </citation>
    <scope>NUCLEOTIDE SEQUENCE [LARGE SCALE GENOMIC DNA]</scope>
    <source>
        <strain evidence="3 5">DSM 14981</strain>
    </source>
</reference>
<dbReference type="EMBL" id="FOIW01000001">
    <property type="protein sequence ID" value="SEV84946.1"/>
    <property type="molecule type" value="Genomic_DNA"/>
</dbReference>
<dbReference type="PATRIC" id="fig|277988.4.peg.1399"/>
<dbReference type="OrthoDB" id="86238at2157"/>
<keyword evidence="1" id="KW-0472">Membrane</keyword>
<gene>
    <name evidence="2" type="ORF">A3L14_07880</name>
    <name evidence="3" type="ORF">AMR53_06635</name>
    <name evidence="4" type="ORF">SAMN05216170_0369</name>
</gene>
<dbReference type="Proteomes" id="UP000250136">
    <property type="component" value="Chromosome"/>
</dbReference>
<keyword evidence="1" id="KW-1133">Transmembrane helix</keyword>
<dbReference type="Proteomes" id="UP000051862">
    <property type="component" value="Unassembled WGS sequence"/>
</dbReference>
<dbReference type="EMBL" id="LIXN01000009">
    <property type="protein sequence ID" value="KQH82275.1"/>
    <property type="molecule type" value="Genomic_DNA"/>
</dbReference>
<evidence type="ECO:0000313" key="6">
    <source>
        <dbReference type="Proteomes" id="UP000182125"/>
    </source>
</evidence>
<organism evidence="3 5">
    <name type="scientific">Thermococcus thioreducens</name>
    <dbReference type="NCBI Taxonomy" id="277988"/>
    <lineage>
        <taxon>Archaea</taxon>
        <taxon>Methanobacteriati</taxon>
        <taxon>Methanobacteriota</taxon>
        <taxon>Thermococci</taxon>
        <taxon>Thermococcales</taxon>
        <taxon>Thermococcaceae</taxon>
        <taxon>Thermococcus</taxon>
    </lineage>
</organism>
<evidence type="ECO:0000313" key="2">
    <source>
        <dbReference type="EMBL" id="ASJ12807.1"/>
    </source>
</evidence>
<dbReference type="KEGG" id="ttd:A3L14_07880"/>
<keyword evidence="1" id="KW-0812">Transmembrane</keyword>
<evidence type="ECO:0000256" key="1">
    <source>
        <dbReference type="SAM" id="Phobius"/>
    </source>
</evidence>
<accession>A0A0Q2S487</accession>
<evidence type="ECO:0000313" key="5">
    <source>
        <dbReference type="Proteomes" id="UP000051862"/>
    </source>
</evidence>
<evidence type="ECO:0000313" key="7">
    <source>
        <dbReference type="Proteomes" id="UP000250136"/>
    </source>
</evidence>
<evidence type="ECO:0008006" key="8">
    <source>
        <dbReference type="Google" id="ProtNLM"/>
    </source>
</evidence>
<dbReference type="Proteomes" id="UP000182125">
    <property type="component" value="Unassembled WGS sequence"/>
</dbReference>
<dbReference type="RefSeq" id="WP_055429505.1">
    <property type="nucleotide sequence ID" value="NZ_CP015105.1"/>
</dbReference>
<dbReference type="AlphaFoldDB" id="A0A0Q2S487"/>
<dbReference type="EMBL" id="CP015105">
    <property type="protein sequence ID" value="ASJ12807.1"/>
    <property type="molecule type" value="Genomic_DNA"/>
</dbReference>
<evidence type="ECO:0000313" key="3">
    <source>
        <dbReference type="EMBL" id="KQH82275.1"/>
    </source>
</evidence>
<evidence type="ECO:0000313" key="4">
    <source>
        <dbReference type="EMBL" id="SEV84946.1"/>
    </source>
</evidence>
<proteinExistence type="predicted"/>
<reference evidence="2 7" key="2">
    <citation type="submission" date="2016-04" db="EMBL/GenBank/DDBJ databases">
        <title>Complete genome sequence of Thermococcus thioreducens type strain OGL-20P.</title>
        <authorList>
            <person name="Oger P.M."/>
        </authorList>
    </citation>
    <scope>NUCLEOTIDE SEQUENCE [LARGE SCALE GENOMIC DNA]</scope>
    <source>
        <strain evidence="2 7">OGL-20P</strain>
    </source>
</reference>
<feature type="transmembrane region" description="Helical" evidence="1">
    <location>
        <begin position="619"/>
        <end position="641"/>
    </location>
</feature>
<sequence length="646" mass="69778">MKKLLVLVLVLILLPGVAASSSLSGWLAFPLKMGHESGEVLVNDISLKDGSVLAYPGGVGMRVVPIGGRIVWDDYSFSLYDVIYTSEAMYLNTTYEFPYLLEGERLIAGRYELLMKSVSENGGVLQITSGNISKEINCPSGKEVSFDSLRISLTPMPLLFNGYLRRGQNVSVGEWDVVFYNYTVSSRDGQLTEVVDVRVNGRQYLAEPGDTIDTGSLVIGIGELVGSEYLKASIRLKGAYIRVKVLPSFEGWLREGKTEKLGPYLLRIDKVFDGSAYVSIMNPCGRVIKSGFISVGNFSSGLYYGGLLLGATASRRRDGAREIHVVAFIDEAKLPKVTDVALLNVSFIAPDNATQFTPFDAEVIIKNEGPSDLRYVGLNIDLSNGFRILNDYPRYLEEIPKGKTVEVPLRILPEKAGNLTLGSVVVVGHAPYALSCYGVEQVSFSSEKREIEVTPAEIGYRIVVSAPNGTVGSRIPVNVTVINTGNTELSFTLTLALPGGFGSIAENFTAHGKWLTRTDTLSPDESRVYSITAIPLAPGQYEISAGVESHGRVFYNSTIITVGENSPAPTPENASVVKNTSSTCEPKVVTKIIKVPVPSNESNATTTASGEGSSLKERLIYIGGSFVGGIVFILLLAWIAAKMEEG</sequence>
<dbReference type="STRING" id="277988.SAMN05216170_0369"/>
<dbReference type="InterPro" id="IPR013783">
    <property type="entry name" value="Ig-like_fold"/>
</dbReference>
<protein>
    <recommendedName>
        <fullName evidence="8">CARDB domain-containing protein</fullName>
    </recommendedName>
</protein>
<dbReference type="Gene3D" id="2.60.40.10">
    <property type="entry name" value="Immunoglobulins"/>
    <property type="match status" value="1"/>
</dbReference>
<reference evidence="4 6" key="3">
    <citation type="submission" date="2016-10" db="EMBL/GenBank/DDBJ databases">
        <authorList>
            <person name="de Groot N.N."/>
        </authorList>
    </citation>
    <scope>NUCLEOTIDE SEQUENCE [LARGE SCALE GENOMIC DNA]</scope>
    <source>
        <strain evidence="4 6">OGL-20</strain>
    </source>
</reference>
<dbReference type="GeneID" id="33334334"/>
<name>A0A0Q2S487_9EURY</name>
<keyword evidence="7" id="KW-1185">Reference proteome</keyword>